<dbReference type="Gene3D" id="3.30.530.80">
    <property type="match status" value="1"/>
</dbReference>
<sequence>MKNALYAVALGLLISATSYAQAVKGYASLPKDSLTQKVSYSGVVSVPGATQTALFGRASEWIARQTDRAPGEPTADAGSGMQLVRLRYKQAPQGFTDTHANLYYFAVAIYTKEGRFRYQVDDVTYQNENPALTSEDVKNRVPLEKYATAKPSKNTVAAMADLDKHLREVVASLTQSMGGAKAW</sequence>
<evidence type="ECO:0000313" key="3">
    <source>
        <dbReference type="Proteomes" id="UP001167796"/>
    </source>
</evidence>
<feature type="chain" id="PRO_5046273193" description="DUF4468 domain-containing protein" evidence="1">
    <location>
        <begin position="21"/>
        <end position="183"/>
    </location>
</feature>
<dbReference type="EMBL" id="JAUQSX010000004">
    <property type="protein sequence ID" value="MDO7846481.1"/>
    <property type="molecule type" value="Genomic_DNA"/>
</dbReference>
<dbReference type="RefSeq" id="WP_305011169.1">
    <property type="nucleotide sequence ID" value="NZ_JAUQSX010000004.1"/>
</dbReference>
<dbReference type="Proteomes" id="UP001167796">
    <property type="component" value="Unassembled WGS sequence"/>
</dbReference>
<gene>
    <name evidence="2" type="ORF">Q5H92_08940</name>
</gene>
<keyword evidence="3" id="KW-1185">Reference proteome</keyword>
<name>A0ABT9A9G6_9BACT</name>
<evidence type="ECO:0008006" key="4">
    <source>
        <dbReference type="Google" id="ProtNLM"/>
    </source>
</evidence>
<accession>A0ABT9A9G6</accession>
<evidence type="ECO:0000313" key="2">
    <source>
        <dbReference type="EMBL" id="MDO7846481.1"/>
    </source>
</evidence>
<evidence type="ECO:0000256" key="1">
    <source>
        <dbReference type="SAM" id="SignalP"/>
    </source>
</evidence>
<protein>
    <recommendedName>
        <fullName evidence="4">DUF4468 domain-containing protein</fullName>
    </recommendedName>
</protein>
<keyword evidence="1" id="KW-0732">Signal</keyword>
<proteinExistence type="predicted"/>
<reference evidence="2" key="1">
    <citation type="submission" date="2023-07" db="EMBL/GenBank/DDBJ databases">
        <authorList>
            <person name="Kim M.K."/>
        </authorList>
    </citation>
    <scope>NUCLEOTIDE SEQUENCE</scope>
    <source>
        <strain evidence="2">M29</strain>
    </source>
</reference>
<comment type="caution">
    <text evidence="2">The sequence shown here is derived from an EMBL/GenBank/DDBJ whole genome shotgun (WGS) entry which is preliminary data.</text>
</comment>
<organism evidence="2 3">
    <name type="scientific">Hymenobacter mellowenesis</name>
    <dbReference type="NCBI Taxonomy" id="3063995"/>
    <lineage>
        <taxon>Bacteria</taxon>
        <taxon>Pseudomonadati</taxon>
        <taxon>Bacteroidota</taxon>
        <taxon>Cytophagia</taxon>
        <taxon>Cytophagales</taxon>
        <taxon>Hymenobacteraceae</taxon>
        <taxon>Hymenobacter</taxon>
    </lineage>
</organism>
<feature type="signal peptide" evidence="1">
    <location>
        <begin position="1"/>
        <end position="20"/>
    </location>
</feature>